<dbReference type="PANTHER" id="PTHR23501:SF195">
    <property type="entry name" value="PEP5"/>
    <property type="match status" value="1"/>
</dbReference>
<evidence type="ECO:0000256" key="6">
    <source>
        <dbReference type="SAM" id="MobiDB-lite"/>
    </source>
</evidence>
<keyword evidence="2" id="KW-0813">Transport</keyword>
<dbReference type="InterPro" id="IPR005829">
    <property type="entry name" value="Sugar_transporter_CS"/>
</dbReference>
<reference evidence="9 10" key="1">
    <citation type="submission" date="2017-10" db="EMBL/GenBank/DDBJ databases">
        <title>Comparative genomics in systemic dimorphic fungi from Ajellomycetaceae.</title>
        <authorList>
            <person name="Munoz J.F."/>
            <person name="Mcewen J.G."/>
            <person name="Clay O.K."/>
            <person name="Cuomo C.A."/>
        </authorList>
    </citation>
    <scope>NUCLEOTIDE SEQUENCE [LARGE SCALE GENOMIC DNA]</scope>
    <source>
        <strain evidence="9 10">UAMH7299</strain>
    </source>
</reference>
<keyword evidence="4 7" id="KW-1133">Transmembrane helix</keyword>
<evidence type="ECO:0000256" key="2">
    <source>
        <dbReference type="ARBA" id="ARBA00022448"/>
    </source>
</evidence>
<evidence type="ECO:0000256" key="5">
    <source>
        <dbReference type="ARBA" id="ARBA00023136"/>
    </source>
</evidence>
<feature type="transmembrane region" description="Helical" evidence="7">
    <location>
        <begin position="536"/>
        <end position="558"/>
    </location>
</feature>
<dbReference type="PROSITE" id="PS00216">
    <property type="entry name" value="SUGAR_TRANSPORT_1"/>
    <property type="match status" value="1"/>
</dbReference>
<dbReference type="Pfam" id="PF06609">
    <property type="entry name" value="TRI12"/>
    <property type="match status" value="1"/>
</dbReference>
<name>A0A2B7XZN0_POLH7</name>
<dbReference type="GO" id="GO:0022857">
    <property type="term" value="F:transmembrane transporter activity"/>
    <property type="evidence" value="ECO:0007669"/>
    <property type="project" value="InterPro"/>
</dbReference>
<evidence type="ECO:0000259" key="8">
    <source>
        <dbReference type="PROSITE" id="PS50850"/>
    </source>
</evidence>
<feature type="transmembrane region" description="Helical" evidence="7">
    <location>
        <begin position="277"/>
        <end position="297"/>
    </location>
</feature>
<feature type="transmembrane region" description="Helical" evidence="7">
    <location>
        <begin position="177"/>
        <end position="196"/>
    </location>
</feature>
<comment type="caution">
    <text evidence="9">The sequence shown here is derived from an EMBL/GenBank/DDBJ whole genome shotgun (WGS) entry which is preliminary data.</text>
</comment>
<evidence type="ECO:0000256" key="7">
    <source>
        <dbReference type="SAM" id="Phobius"/>
    </source>
</evidence>
<feature type="transmembrane region" description="Helical" evidence="7">
    <location>
        <begin position="359"/>
        <end position="382"/>
    </location>
</feature>
<evidence type="ECO:0000313" key="9">
    <source>
        <dbReference type="EMBL" id="PGH14369.1"/>
    </source>
</evidence>
<dbReference type="EMBL" id="PDNA01000094">
    <property type="protein sequence ID" value="PGH14369.1"/>
    <property type="molecule type" value="Genomic_DNA"/>
</dbReference>
<dbReference type="InterPro" id="IPR010573">
    <property type="entry name" value="MFS_Str1/Tri12-like"/>
</dbReference>
<accession>A0A2B7XZN0</accession>
<dbReference type="Proteomes" id="UP000224634">
    <property type="component" value="Unassembled WGS sequence"/>
</dbReference>
<feature type="transmembrane region" description="Helical" evidence="7">
    <location>
        <begin position="52"/>
        <end position="70"/>
    </location>
</feature>
<dbReference type="AlphaFoldDB" id="A0A2B7XZN0"/>
<keyword evidence="3 7" id="KW-0812">Transmembrane</keyword>
<feature type="transmembrane region" description="Helical" evidence="7">
    <location>
        <begin position="389"/>
        <end position="409"/>
    </location>
</feature>
<evidence type="ECO:0000256" key="3">
    <source>
        <dbReference type="ARBA" id="ARBA00022692"/>
    </source>
</evidence>
<feature type="region of interest" description="Disordered" evidence="6">
    <location>
        <begin position="1"/>
        <end position="24"/>
    </location>
</feature>
<dbReference type="SUPFAM" id="SSF103473">
    <property type="entry name" value="MFS general substrate transporter"/>
    <property type="match status" value="1"/>
</dbReference>
<dbReference type="InterPro" id="IPR036259">
    <property type="entry name" value="MFS_trans_sf"/>
</dbReference>
<evidence type="ECO:0000256" key="4">
    <source>
        <dbReference type="ARBA" id="ARBA00022989"/>
    </source>
</evidence>
<dbReference type="GO" id="GO:0005886">
    <property type="term" value="C:plasma membrane"/>
    <property type="evidence" value="ECO:0007669"/>
    <property type="project" value="TreeGrafter"/>
</dbReference>
<dbReference type="PANTHER" id="PTHR23501">
    <property type="entry name" value="MAJOR FACILITATOR SUPERFAMILY"/>
    <property type="match status" value="1"/>
</dbReference>
<organism evidence="9 10">
    <name type="scientific">Polytolypa hystricis (strain UAMH7299)</name>
    <dbReference type="NCBI Taxonomy" id="1447883"/>
    <lineage>
        <taxon>Eukaryota</taxon>
        <taxon>Fungi</taxon>
        <taxon>Dikarya</taxon>
        <taxon>Ascomycota</taxon>
        <taxon>Pezizomycotina</taxon>
        <taxon>Eurotiomycetes</taxon>
        <taxon>Eurotiomycetidae</taxon>
        <taxon>Onygenales</taxon>
        <taxon>Onygenales incertae sedis</taxon>
        <taxon>Polytolypa</taxon>
    </lineage>
</organism>
<feature type="domain" description="Major facilitator superfamily (MFS) profile" evidence="8">
    <location>
        <begin position="52"/>
        <end position="566"/>
    </location>
</feature>
<dbReference type="Gene3D" id="1.20.1250.20">
    <property type="entry name" value="MFS general substrate transporter like domains"/>
    <property type="match status" value="1"/>
</dbReference>
<feature type="transmembrane region" description="Helical" evidence="7">
    <location>
        <begin position="247"/>
        <end position="265"/>
    </location>
</feature>
<dbReference type="InterPro" id="IPR020846">
    <property type="entry name" value="MFS_dom"/>
</dbReference>
<comment type="subcellular location">
    <subcellularLocation>
        <location evidence="1">Membrane</location>
        <topology evidence="1">Multi-pass membrane protein</topology>
    </subcellularLocation>
</comment>
<keyword evidence="5 7" id="KW-0472">Membrane</keyword>
<feature type="transmembrane region" description="Helical" evidence="7">
    <location>
        <begin position="318"/>
        <end position="339"/>
    </location>
</feature>
<dbReference type="OrthoDB" id="4139357at2759"/>
<proteinExistence type="predicted"/>
<sequence>MTQEEPARAETPPSGGEKTDEDGDVENVEEVFPIPADGLNPDGDPITLTWKTWLVIFILSAAFGLSFWPIPTTSSIQARLGAHFGGDQSLVGWYVPAYTTASSLGLLIAGTNSDLFGRRIVLVAGNAICCIGFIVSATARSSEPFIAGLGITGFGAGFCQMAMCAIPELMPNKYRHIGICVADGLVFIVVVIGPVYAIDAGERNWQFVFWGGFVAQFCSLVALFCFYFPPKHPRGVPWKEGLKGLDYVGTLLVIPGICLALVGIINTTYKPASSATVVAPMASGFGLLVVFALWETFSNVKYPLCPPHIFRTNNGREFTVPFILAFIVTMFYYGINIIYPTMINVFYVTPDTPRSEELVLTLPGNLGLVFGACLLTGLGNLIGHWKWSLVVSWIGMTLFGGLLALVTPANKGLMIAMTFLMQTCYGWAQYESIAFTQLGVSQTELGIAGGLAGVARFGGGSLAQAIFTSLLANTQSERAAETMPHAAIAAGLDPKYADGIVAAFTAGADALADIPGLTPDVMAALTNAFKWSYAHGLKMCALVSLAFAGIGLICCLLLENIDAKMNNKTEIFLENDIHAEKNKYH</sequence>
<feature type="transmembrane region" description="Helical" evidence="7">
    <location>
        <begin position="145"/>
        <end position="165"/>
    </location>
</feature>
<keyword evidence="10" id="KW-1185">Reference proteome</keyword>
<evidence type="ECO:0000313" key="10">
    <source>
        <dbReference type="Proteomes" id="UP000224634"/>
    </source>
</evidence>
<dbReference type="PROSITE" id="PS50850">
    <property type="entry name" value="MFS"/>
    <property type="match status" value="1"/>
</dbReference>
<protein>
    <recommendedName>
        <fullName evidence="8">Major facilitator superfamily (MFS) profile domain-containing protein</fullName>
    </recommendedName>
</protein>
<gene>
    <name evidence="9" type="ORF">AJ80_05959</name>
</gene>
<evidence type="ECO:0000256" key="1">
    <source>
        <dbReference type="ARBA" id="ARBA00004141"/>
    </source>
</evidence>
<feature type="transmembrane region" description="Helical" evidence="7">
    <location>
        <begin position="120"/>
        <end position="139"/>
    </location>
</feature>
<feature type="transmembrane region" description="Helical" evidence="7">
    <location>
        <begin position="90"/>
        <end position="108"/>
    </location>
</feature>
<feature type="transmembrane region" description="Helical" evidence="7">
    <location>
        <begin position="208"/>
        <end position="227"/>
    </location>
</feature>